<evidence type="ECO:0000313" key="4">
    <source>
        <dbReference type="EMBL" id="MQL86751.1"/>
    </source>
</evidence>
<keyword evidence="5" id="KW-1185">Reference proteome</keyword>
<organism evidence="4 5">
    <name type="scientific">Colocasia esculenta</name>
    <name type="common">Wild taro</name>
    <name type="synonym">Arum esculentum</name>
    <dbReference type="NCBI Taxonomy" id="4460"/>
    <lineage>
        <taxon>Eukaryota</taxon>
        <taxon>Viridiplantae</taxon>
        <taxon>Streptophyta</taxon>
        <taxon>Embryophyta</taxon>
        <taxon>Tracheophyta</taxon>
        <taxon>Spermatophyta</taxon>
        <taxon>Magnoliopsida</taxon>
        <taxon>Liliopsida</taxon>
        <taxon>Araceae</taxon>
        <taxon>Aroideae</taxon>
        <taxon>Colocasieae</taxon>
        <taxon>Colocasia</taxon>
    </lineage>
</organism>
<dbReference type="AlphaFoldDB" id="A0A843UTI6"/>
<comment type="caution">
    <text evidence="4">The sequence shown here is derived from an EMBL/GenBank/DDBJ whole genome shotgun (WGS) entry which is preliminary data.</text>
</comment>
<reference evidence="4" key="1">
    <citation type="submission" date="2017-07" db="EMBL/GenBank/DDBJ databases">
        <title>Taro Niue Genome Assembly and Annotation.</title>
        <authorList>
            <person name="Atibalentja N."/>
            <person name="Keating K."/>
            <person name="Fields C.J."/>
        </authorList>
    </citation>
    <scope>NUCLEOTIDE SEQUENCE</scope>
    <source>
        <strain evidence="4">Niue_2</strain>
        <tissue evidence="4">Leaf</tissue>
    </source>
</reference>
<accession>A0A843UTI6</accession>
<protein>
    <recommendedName>
        <fullName evidence="3">PI4-kinase N-terminal domain-containing protein</fullName>
    </recommendedName>
</protein>
<evidence type="ECO:0000313" key="5">
    <source>
        <dbReference type="Proteomes" id="UP000652761"/>
    </source>
</evidence>
<sequence length="494" mass="53124">MEALTELCDLVAAHPGQFADKLAWICSRCPPQGSLLGAGAPPRASRSQLNGLLTTARFLSRCPGSDIDLYPAAASAAATARSLVIEFLRATPSAALRASFWPQSFPVDAVSAFFSDLLRYVAEAAELSPDFSAELSNFFGGTLVAAAEALGPDAAIARAFMVAVSQNCPPILTADAERLLDCLLEQFSGSAEVEDLLSTSSSDNSAWSLSVQGTPSKVKGREEDKEIADDGDSEASSKANGSVISGRSSVDQLAGSNETSGGVGPATKQHVVAFEEESIEGLEKQEIAFKLFSHVLDRGGVVKTGHLEQVRKVAAKQLKSLPSFLKIRKHEWREQGSLLKMRINSKLSACKAATSVQIKSLLSLETDGKTSKDLLRRTLALLLDASEACVLSSWRKLKICEELFSSLLYGITQITVTRGGQLLRVLLIPLKPLVLTTCAQADLWGNNQGAMFETIMKISCEIIEFGWSKDRALVDTFIMGLAACLRERNDYEEQ</sequence>
<evidence type="ECO:0000256" key="1">
    <source>
        <dbReference type="ARBA" id="ARBA00006209"/>
    </source>
</evidence>
<name>A0A843UTI6_COLES</name>
<feature type="compositionally biased region" description="Polar residues" evidence="2">
    <location>
        <begin position="234"/>
        <end position="260"/>
    </location>
</feature>
<feature type="region of interest" description="Disordered" evidence="2">
    <location>
        <begin position="202"/>
        <end position="265"/>
    </location>
</feature>
<gene>
    <name evidence="4" type="ORF">Taro_019277</name>
</gene>
<dbReference type="InterPro" id="IPR045495">
    <property type="entry name" value="PI4K_N"/>
</dbReference>
<feature type="non-terminal residue" evidence="4">
    <location>
        <position position="494"/>
    </location>
</feature>
<evidence type="ECO:0000256" key="2">
    <source>
        <dbReference type="SAM" id="MobiDB-lite"/>
    </source>
</evidence>
<feature type="domain" description="PI4-kinase N-terminal" evidence="3">
    <location>
        <begin position="289"/>
        <end position="494"/>
    </location>
</feature>
<dbReference type="OrthoDB" id="10264149at2759"/>
<dbReference type="EMBL" id="NMUH01000924">
    <property type="protein sequence ID" value="MQL86751.1"/>
    <property type="molecule type" value="Genomic_DNA"/>
</dbReference>
<proteinExistence type="inferred from homology"/>
<comment type="similarity">
    <text evidence="1">Belongs to the PI3/PI4-kinase family. Type III PI4K subfamily.</text>
</comment>
<feature type="compositionally biased region" description="Polar residues" evidence="2">
    <location>
        <begin position="202"/>
        <end position="215"/>
    </location>
</feature>
<dbReference type="Proteomes" id="UP000652761">
    <property type="component" value="Unassembled WGS sequence"/>
</dbReference>
<evidence type="ECO:0000259" key="3">
    <source>
        <dbReference type="Pfam" id="PF19274"/>
    </source>
</evidence>
<dbReference type="Pfam" id="PF19274">
    <property type="entry name" value="PI4K_N"/>
    <property type="match status" value="1"/>
</dbReference>